<dbReference type="Proteomes" id="UP000324800">
    <property type="component" value="Unassembled WGS sequence"/>
</dbReference>
<dbReference type="PROSITE" id="PS50878">
    <property type="entry name" value="RT_POL"/>
    <property type="match status" value="1"/>
</dbReference>
<dbReference type="EMBL" id="SNRW01019184">
    <property type="protein sequence ID" value="KAA6366618.1"/>
    <property type="molecule type" value="Genomic_DNA"/>
</dbReference>
<comment type="caution">
    <text evidence="3">The sequence shown here is derived from an EMBL/GenBank/DDBJ whole genome shotgun (WGS) entry which is preliminary data.</text>
</comment>
<dbReference type="SUPFAM" id="SSF56672">
    <property type="entry name" value="DNA/RNA polymerases"/>
    <property type="match status" value="1"/>
</dbReference>
<dbReference type="InterPro" id="IPR000477">
    <property type="entry name" value="RT_dom"/>
</dbReference>
<sequence length="371" mass="44268">KRQMQPHLLKTSPQNTPKATRPVQDLRNRNKVVTPKIRQKQSPTPRLTSRNSWTEQERKEERREGRDLENHETDNEDSEILDRNGRTNSEKFGTTRINQLDILQLIRIYSPMGLEEEAKKYKITQEDQLKENIVVSIRKEQIKWYNQTFMIKKAYEKCRKIFDAKALNKLIADFHFKRHDSNEMKQTIKLGDWSTSLDLSSAFHHLIVQSESQPYLAFEFQNNYYTYRAMPFGTKHSPIFFATAMEPLMQQIRMKTDIRIINYVDDILLLHQNKEYLKNMTQNVIETLIYFGFTMNTENSETEPNQTEIFLGWEWNLAKQTVKTKPKKRLLLLYDLYKTRRWIKKGTQITAKQTAKQIGKLNYLRLYFQEA</sequence>
<gene>
    <name evidence="3" type="ORF">EZS28_037857</name>
</gene>
<accession>A0A5J4U8F0</accession>
<evidence type="ECO:0000259" key="2">
    <source>
        <dbReference type="PROSITE" id="PS50878"/>
    </source>
</evidence>
<feature type="region of interest" description="Disordered" evidence="1">
    <location>
        <begin position="1"/>
        <end position="92"/>
    </location>
</feature>
<feature type="compositionally biased region" description="Basic and acidic residues" evidence="1">
    <location>
        <begin position="55"/>
        <end position="73"/>
    </location>
</feature>
<dbReference type="AlphaFoldDB" id="A0A5J4U8F0"/>
<dbReference type="PANTHER" id="PTHR33050">
    <property type="entry name" value="REVERSE TRANSCRIPTASE DOMAIN-CONTAINING PROTEIN"/>
    <property type="match status" value="1"/>
</dbReference>
<feature type="compositionally biased region" description="Basic and acidic residues" evidence="1">
    <location>
        <begin position="80"/>
        <end position="89"/>
    </location>
</feature>
<dbReference type="InterPro" id="IPR043128">
    <property type="entry name" value="Rev_trsase/Diguanyl_cyclase"/>
</dbReference>
<feature type="domain" description="Reverse transcriptase" evidence="2">
    <location>
        <begin position="131"/>
        <end position="315"/>
    </location>
</feature>
<dbReference type="OrthoDB" id="7763538at2759"/>
<dbReference type="Gene3D" id="3.10.10.10">
    <property type="entry name" value="HIV Type 1 Reverse Transcriptase, subunit A, domain 1"/>
    <property type="match status" value="1"/>
</dbReference>
<protein>
    <submittedName>
        <fullName evidence="3">Putative Transposon Ty3-G Gag-Pol polyprotein</fullName>
    </submittedName>
</protein>
<evidence type="ECO:0000313" key="4">
    <source>
        <dbReference type="Proteomes" id="UP000324800"/>
    </source>
</evidence>
<dbReference type="PANTHER" id="PTHR33050:SF7">
    <property type="entry name" value="RIBONUCLEASE H"/>
    <property type="match status" value="1"/>
</dbReference>
<name>A0A5J4U8F0_9EUKA</name>
<feature type="compositionally biased region" description="Polar residues" evidence="1">
    <location>
        <begin position="40"/>
        <end position="54"/>
    </location>
</feature>
<dbReference type="InterPro" id="IPR052055">
    <property type="entry name" value="Hepadnavirus_pol/RT"/>
</dbReference>
<feature type="non-terminal residue" evidence="3">
    <location>
        <position position="1"/>
    </location>
</feature>
<proteinExistence type="predicted"/>
<evidence type="ECO:0000256" key="1">
    <source>
        <dbReference type="SAM" id="MobiDB-lite"/>
    </source>
</evidence>
<dbReference type="InterPro" id="IPR043502">
    <property type="entry name" value="DNA/RNA_pol_sf"/>
</dbReference>
<organism evidence="3 4">
    <name type="scientific">Streblomastix strix</name>
    <dbReference type="NCBI Taxonomy" id="222440"/>
    <lineage>
        <taxon>Eukaryota</taxon>
        <taxon>Metamonada</taxon>
        <taxon>Preaxostyla</taxon>
        <taxon>Oxymonadida</taxon>
        <taxon>Streblomastigidae</taxon>
        <taxon>Streblomastix</taxon>
    </lineage>
</organism>
<dbReference type="Pfam" id="PF00078">
    <property type="entry name" value="RVT_1"/>
    <property type="match status" value="1"/>
</dbReference>
<evidence type="ECO:0000313" key="3">
    <source>
        <dbReference type="EMBL" id="KAA6366618.1"/>
    </source>
</evidence>
<reference evidence="3 4" key="1">
    <citation type="submission" date="2019-03" db="EMBL/GenBank/DDBJ databases">
        <title>Single cell metagenomics reveals metabolic interactions within the superorganism composed of flagellate Streblomastix strix and complex community of Bacteroidetes bacteria on its surface.</title>
        <authorList>
            <person name="Treitli S.C."/>
            <person name="Kolisko M."/>
            <person name="Husnik F."/>
            <person name="Keeling P."/>
            <person name="Hampl V."/>
        </authorList>
    </citation>
    <scope>NUCLEOTIDE SEQUENCE [LARGE SCALE GENOMIC DNA]</scope>
    <source>
        <strain evidence="3">ST1C</strain>
    </source>
</reference>
<dbReference type="Gene3D" id="3.30.70.270">
    <property type="match status" value="1"/>
</dbReference>